<gene>
    <name evidence="1" type="ORF">AR543_18575</name>
</gene>
<dbReference type="EMBL" id="CP013023">
    <property type="protein sequence ID" value="ANF97820.1"/>
    <property type="molecule type" value="Genomic_DNA"/>
</dbReference>
<dbReference type="SUPFAM" id="SSF160631">
    <property type="entry name" value="SMI1/KNR4-like"/>
    <property type="match status" value="1"/>
</dbReference>
<accession>A0A172ZL01</accession>
<evidence type="ECO:0000313" key="2">
    <source>
        <dbReference type="Proteomes" id="UP000078148"/>
    </source>
</evidence>
<dbReference type="InterPro" id="IPR037883">
    <property type="entry name" value="Knr4/Smi1-like_sf"/>
</dbReference>
<dbReference type="Proteomes" id="UP000078148">
    <property type="component" value="Chromosome"/>
</dbReference>
<dbReference type="OrthoDB" id="264195at2"/>
<organism evidence="1 2">
    <name type="scientific">Paenibacillus bovis</name>
    <dbReference type="NCBI Taxonomy" id="1616788"/>
    <lineage>
        <taxon>Bacteria</taxon>
        <taxon>Bacillati</taxon>
        <taxon>Bacillota</taxon>
        <taxon>Bacilli</taxon>
        <taxon>Bacillales</taxon>
        <taxon>Paenibacillaceae</taxon>
        <taxon>Paenibacillus</taxon>
    </lineage>
</organism>
<dbReference type="PANTHER" id="PTHR32011:SF2">
    <property type="entry name" value="OS08G0472400 PROTEIN"/>
    <property type="match status" value="1"/>
</dbReference>
<dbReference type="KEGG" id="pbv:AR543_18575"/>
<protein>
    <recommendedName>
        <fullName evidence="3">SMI1/KNR4 family protein</fullName>
    </recommendedName>
</protein>
<reference evidence="1 2" key="2">
    <citation type="journal article" date="2016" name="Int. J. Syst. Evol. Microbiol.">
        <title>Paenibacillus bovis sp. nov., isolated from raw yak (Bos grunniens) milk.</title>
        <authorList>
            <person name="Gao C."/>
            <person name="Han J."/>
            <person name="Liu Z."/>
            <person name="Xu X."/>
            <person name="Hang F."/>
            <person name="Wu Z."/>
        </authorList>
    </citation>
    <scope>NUCLEOTIDE SEQUENCE [LARGE SCALE GENOMIC DNA]</scope>
    <source>
        <strain evidence="1 2">BD3526</strain>
    </source>
</reference>
<sequence length="186" mass="21697">MNIKAIYQLLRDHQITLAPGLSDKEVSQIESIYNIQFPPDLRELLQYVLPIGRSFPIWRDFSKSTMAAIRRQLDAPLEGILFDIEHNQFWHHSWGARPNHLEEAKKIACQEYLKVPPLIPVYGHRYIPSTPAEVGNPVLSVHQTDIIYYGSNLEEYFKIEYRLKAQSELDDAKIKYITFWSQLIEG</sequence>
<evidence type="ECO:0008006" key="3">
    <source>
        <dbReference type="Google" id="ProtNLM"/>
    </source>
</evidence>
<evidence type="ECO:0000313" key="1">
    <source>
        <dbReference type="EMBL" id="ANF97820.1"/>
    </source>
</evidence>
<dbReference type="STRING" id="1616788.AR543_18575"/>
<reference evidence="2" key="1">
    <citation type="submission" date="2015-10" db="EMBL/GenBank/DDBJ databases">
        <title>Genome of Paenibacillus bovis sp. nov.</title>
        <authorList>
            <person name="Wu Z."/>
            <person name="Gao C."/>
            <person name="Liu Z."/>
            <person name="Zheng H."/>
        </authorList>
    </citation>
    <scope>NUCLEOTIDE SEQUENCE [LARGE SCALE GENOMIC DNA]</scope>
    <source>
        <strain evidence="2">BD3526</strain>
    </source>
</reference>
<dbReference type="PANTHER" id="PTHR32011">
    <property type="entry name" value="OS08G0472400 PROTEIN"/>
    <property type="match status" value="1"/>
</dbReference>
<proteinExistence type="predicted"/>
<dbReference type="AlphaFoldDB" id="A0A172ZL01"/>
<name>A0A172ZL01_9BACL</name>
<keyword evidence="2" id="KW-1185">Reference proteome</keyword>
<dbReference type="RefSeq" id="WP_060535913.1">
    <property type="nucleotide sequence ID" value="NZ_CP013023.1"/>
</dbReference>